<organism evidence="2 3">
    <name type="scientific">Pan paniscus</name>
    <name type="common">Pygmy chimpanzee</name>
    <name type="synonym">Bonobo</name>
    <dbReference type="NCBI Taxonomy" id="9597"/>
    <lineage>
        <taxon>Eukaryota</taxon>
        <taxon>Metazoa</taxon>
        <taxon>Chordata</taxon>
        <taxon>Craniata</taxon>
        <taxon>Vertebrata</taxon>
        <taxon>Euteleostomi</taxon>
        <taxon>Mammalia</taxon>
        <taxon>Eutheria</taxon>
        <taxon>Euarchontoglires</taxon>
        <taxon>Primates</taxon>
        <taxon>Haplorrhini</taxon>
        <taxon>Catarrhini</taxon>
        <taxon>Hominidae</taxon>
        <taxon>Pan</taxon>
    </lineage>
</organism>
<dbReference type="AlphaFoldDB" id="A0A2R9AX63"/>
<proteinExistence type="predicted"/>
<reference evidence="2" key="3">
    <citation type="submission" date="2025-09" db="UniProtKB">
        <authorList>
            <consortium name="Ensembl"/>
        </authorList>
    </citation>
    <scope>IDENTIFICATION</scope>
</reference>
<feature type="compositionally biased region" description="Basic residues" evidence="1">
    <location>
        <begin position="39"/>
        <end position="53"/>
    </location>
</feature>
<sequence>MRTEGGAAEHRTGNLETKFGAPPPPRAAELSGPVDPRPTTHRPTNRPGRRVHHVWLLQRRRYEESGSTAPAGGRTQPRKSFPGSCRLETVLSAECST</sequence>
<dbReference type="GeneTree" id="ENSGT00910000145621"/>
<dbReference type="EMBL" id="AJFE02013769">
    <property type="status" value="NOT_ANNOTATED_CDS"/>
    <property type="molecule type" value="Genomic_DNA"/>
</dbReference>
<evidence type="ECO:0000313" key="2">
    <source>
        <dbReference type="Ensembl" id="ENSPPAP00000021878.1"/>
    </source>
</evidence>
<keyword evidence="3" id="KW-1185">Reference proteome</keyword>
<evidence type="ECO:0000313" key="3">
    <source>
        <dbReference type="Proteomes" id="UP000240080"/>
    </source>
</evidence>
<dbReference type="Ensembl" id="ENSPPAT00000044682.1">
    <property type="protein sequence ID" value="ENSPPAP00000021878.1"/>
    <property type="gene ID" value="ENSPPAG00000034135.1"/>
</dbReference>
<reference evidence="2 3" key="1">
    <citation type="journal article" date="2012" name="Nature">
        <title>The bonobo genome compared with the chimpanzee and human genomes.</title>
        <authorList>
            <person name="Prufer K."/>
            <person name="Munch K."/>
            <person name="Hellmann I."/>
            <person name="Akagi K."/>
            <person name="Miller J.R."/>
            <person name="Walenz B."/>
            <person name="Koren S."/>
            <person name="Sutton G."/>
            <person name="Kodira C."/>
            <person name="Winer R."/>
            <person name="Knight J.R."/>
            <person name="Mullikin J.C."/>
            <person name="Meader S.J."/>
            <person name="Ponting C.P."/>
            <person name="Lunter G."/>
            <person name="Higashino S."/>
            <person name="Hobolth A."/>
            <person name="Dutheil J."/>
            <person name="Karakoc E."/>
            <person name="Alkan C."/>
            <person name="Sajjadian S."/>
            <person name="Catacchio C.R."/>
            <person name="Ventura M."/>
            <person name="Marques-Bonet T."/>
            <person name="Eichler E.E."/>
            <person name="Andre C."/>
            <person name="Atencia R."/>
            <person name="Mugisha L."/>
            <person name="Junhold J."/>
            <person name="Patterson N."/>
            <person name="Siebauer M."/>
            <person name="Good J.M."/>
            <person name="Fischer A."/>
            <person name="Ptak S.E."/>
            <person name="Lachmann M."/>
            <person name="Symer D.E."/>
            <person name="Mailund T."/>
            <person name="Schierup M.H."/>
            <person name="Andres A.M."/>
            <person name="Kelso J."/>
            <person name="Paabo S."/>
        </authorList>
    </citation>
    <scope>NUCLEOTIDE SEQUENCE [LARGE SCALE GENOMIC DNA]</scope>
</reference>
<evidence type="ECO:0000256" key="1">
    <source>
        <dbReference type="SAM" id="MobiDB-lite"/>
    </source>
</evidence>
<dbReference type="Bgee" id="ENSPPAG00000034135">
    <property type="expression patterns" value="Expressed in placenta and 6 other cell types or tissues"/>
</dbReference>
<feature type="region of interest" description="Disordered" evidence="1">
    <location>
        <begin position="1"/>
        <end position="85"/>
    </location>
</feature>
<accession>A0A2R9AX63</accession>
<dbReference type="OMA" id="GRTQPRK"/>
<feature type="compositionally biased region" description="Basic and acidic residues" evidence="1">
    <location>
        <begin position="1"/>
        <end position="13"/>
    </location>
</feature>
<name>A0A2R9AX63_PANPA</name>
<reference evidence="2" key="2">
    <citation type="submission" date="2025-08" db="UniProtKB">
        <authorList>
            <consortium name="Ensembl"/>
        </authorList>
    </citation>
    <scope>IDENTIFICATION</scope>
</reference>
<protein>
    <submittedName>
        <fullName evidence="2">Uncharacterized protein</fullName>
    </submittedName>
</protein>
<dbReference type="EMBL" id="AJFE02013770">
    <property type="status" value="NOT_ANNOTATED_CDS"/>
    <property type="molecule type" value="Genomic_DNA"/>
</dbReference>
<dbReference type="Proteomes" id="UP000240080">
    <property type="component" value="Chromosome 1"/>
</dbReference>